<evidence type="ECO:0000259" key="7">
    <source>
        <dbReference type="PROSITE" id="PS50011"/>
    </source>
</evidence>
<protein>
    <submittedName>
        <fullName evidence="8">Serine/threonine-protein kinase</fullName>
        <ecNumber evidence="8">2.7.11.1</ecNumber>
    </submittedName>
</protein>
<evidence type="ECO:0000256" key="4">
    <source>
        <dbReference type="ARBA" id="ARBA00022840"/>
    </source>
</evidence>
<gene>
    <name evidence="8" type="ORF">Q8852_03835</name>
</gene>
<evidence type="ECO:0000256" key="1">
    <source>
        <dbReference type="ARBA" id="ARBA00022679"/>
    </source>
</evidence>
<dbReference type="SMART" id="SM00220">
    <property type="entry name" value="S_TKc"/>
    <property type="match status" value="1"/>
</dbReference>
<keyword evidence="4 5" id="KW-0067">ATP-binding</keyword>
<evidence type="ECO:0000256" key="3">
    <source>
        <dbReference type="ARBA" id="ARBA00022777"/>
    </source>
</evidence>
<feature type="binding site" evidence="5">
    <location>
        <position position="45"/>
    </location>
    <ligand>
        <name>ATP</name>
        <dbReference type="ChEBI" id="CHEBI:30616"/>
    </ligand>
</feature>
<dbReference type="InterPro" id="IPR000719">
    <property type="entry name" value="Prot_kinase_dom"/>
</dbReference>
<dbReference type="RefSeq" id="WP_305937862.1">
    <property type="nucleotide sequence ID" value="NZ_CP132191.1"/>
</dbReference>
<evidence type="ECO:0000313" key="9">
    <source>
        <dbReference type="Proteomes" id="UP001237011"/>
    </source>
</evidence>
<dbReference type="EMBL" id="CP132191">
    <property type="protein sequence ID" value="WLP85426.1"/>
    <property type="molecule type" value="Genomic_DNA"/>
</dbReference>
<name>A0ABY9HAZ3_9MOLU</name>
<keyword evidence="3 8" id="KW-0418">Kinase</keyword>
<dbReference type="PROSITE" id="PS50011">
    <property type="entry name" value="PROTEIN_KINASE_DOM"/>
    <property type="match status" value="1"/>
</dbReference>
<evidence type="ECO:0000313" key="8">
    <source>
        <dbReference type="EMBL" id="WLP85426.1"/>
    </source>
</evidence>
<feature type="domain" description="Protein kinase" evidence="7">
    <location>
        <begin position="16"/>
        <end position="274"/>
    </location>
</feature>
<dbReference type="EC" id="2.7.11.1" evidence="8"/>
<proteinExistence type="predicted"/>
<keyword evidence="6" id="KW-0472">Membrane</keyword>
<keyword evidence="6" id="KW-0812">Transmembrane</keyword>
<dbReference type="Proteomes" id="UP001237011">
    <property type="component" value="Chromosome"/>
</dbReference>
<dbReference type="Pfam" id="PF00069">
    <property type="entry name" value="Pkinase"/>
    <property type="match status" value="1"/>
</dbReference>
<keyword evidence="6" id="KW-1133">Transmembrane helix</keyword>
<dbReference type="PANTHER" id="PTHR43289:SF34">
    <property type="entry name" value="SERINE_THREONINE-PROTEIN KINASE YBDM-RELATED"/>
    <property type="match status" value="1"/>
</dbReference>
<dbReference type="GO" id="GO:0004674">
    <property type="term" value="F:protein serine/threonine kinase activity"/>
    <property type="evidence" value="ECO:0007669"/>
    <property type="project" value="UniProtKB-EC"/>
</dbReference>
<dbReference type="Gene3D" id="1.10.510.10">
    <property type="entry name" value="Transferase(Phosphotransferase) domain 1"/>
    <property type="match status" value="1"/>
</dbReference>
<evidence type="ECO:0000256" key="5">
    <source>
        <dbReference type="PROSITE-ProRule" id="PRU10141"/>
    </source>
</evidence>
<reference evidence="8" key="1">
    <citation type="submission" date="2023-08" db="EMBL/GenBank/DDBJ databases">
        <title>Complete genome sequence of Mycoplasma seminis 2200.</title>
        <authorList>
            <person name="Spergser J."/>
        </authorList>
    </citation>
    <scope>NUCLEOTIDE SEQUENCE [LARGE SCALE GENOMIC DNA]</scope>
    <source>
        <strain evidence="8">2200</strain>
    </source>
</reference>
<dbReference type="PANTHER" id="PTHR43289">
    <property type="entry name" value="MITOGEN-ACTIVATED PROTEIN KINASE KINASE KINASE 20-RELATED"/>
    <property type="match status" value="1"/>
</dbReference>
<dbReference type="InterPro" id="IPR017441">
    <property type="entry name" value="Protein_kinase_ATP_BS"/>
</dbReference>
<evidence type="ECO:0000256" key="6">
    <source>
        <dbReference type="SAM" id="Phobius"/>
    </source>
</evidence>
<keyword evidence="9" id="KW-1185">Reference proteome</keyword>
<organism evidence="8 9">
    <name type="scientific">Mycoplasma seminis</name>
    <dbReference type="NCBI Taxonomy" id="512749"/>
    <lineage>
        <taxon>Bacteria</taxon>
        <taxon>Bacillati</taxon>
        <taxon>Mycoplasmatota</taxon>
        <taxon>Mollicutes</taxon>
        <taxon>Mycoplasmataceae</taxon>
        <taxon>Mycoplasma</taxon>
    </lineage>
</organism>
<dbReference type="InterPro" id="IPR011009">
    <property type="entry name" value="Kinase-like_dom_sf"/>
</dbReference>
<dbReference type="PROSITE" id="PS00107">
    <property type="entry name" value="PROTEIN_KINASE_ATP"/>
    <property type="match status" value="1"/>
</dbReference>
<dbReference type="SUPFAM" id="SSF56112">
    <property type="entry name" value="Protein kinase-like (PK-like)"/>
    <property type="match status" value="1"/>
</dbReference>
<dbReference type="InterPro" id="IPR008271">
    <property type="entry name" value="Ser/Thr_kinase_AS"/>
</dbReference>
<dbReference type="PROSITE" id="PS00108">
    <property type="entry name" value="PROTEIN_KINASE_ST"/>
    <property type="match status" value="1"/>
</dbReference>
<feature type="transmembrane region" description="Helical" evidence="6">
    <location>
        <begin position="303"/>
        <end position="328"/>
    </location>
</feature>
<accession>A0ABY9HAZ3</accession>
<keyword evidence="2 5" id="KW-0547">Nucleotide-binding</keyword>
<dbReference type="CDD" id="cd14014">
    <property type="entry name" value="STKc_PknB_like"/>
    <property type="match status" value="1"/>
</dbReference>
<keyword evidence="1 8" id="KW-0808">Transferase</keyword>
<evidence type="ECO:0000256" key="2">
    <source>
        <dbReference type="ARBA" id="ARBA00022741"/>
    </source>
</evidence>
<sequence>MSNFNIPASSKVHSKYNIEKMIGSGGMGTVFLVTSKQNNQKYALKFMANVFDKVAYKRFSEEAKMLGKIRSKHIPKLIDYYGDEVEQFYVMEYISGNTLYNIIRANGSLNIKKAKTYINKIAEGVGELHNNGVIHRDIKSQNIIIDDSHNVKIIDLGISLSPESQRLTKVNAVICSPYYAAPEYTIKGAQITKAVDIYALGVVLFEMLTGQYPYEGARDQDTIMMHYKNTFPSPAVYKDIPQAMCNVVLKATAKRPEDRYQNVYEFQEDLKTCLSAERAYEAPLNPKTLKKKKKLADIINSNVFLITSLVVVICLIIIICVTLAALGLI</sequence>